<evidence type="ECO:0000313" key="2">
    <source>
        <dbReference type="Proteomes" id="UP001165121"/>
    </source>
</evidence>
<dbReference type="Proteomes" id="UP001165121">
    <property type="component" value="Unassembled WGS sequence"/>
</dbReference>
<gene>
    <name evidence="1" type="ORF">Pfra01_000616600</name>
</gene>
<sequence length="138" mass="15128">MRSQAQASQEHVRASSYPERRRSSVATAVYQPVTSNIYRLVVPPIVKAAVGEYDDSGNELDPFVAGGSSFQDILEKKTMGAIYLSCGKADSQNGWCLGYRACNYFLLDQIRGVSILADVGSRWLIKSLVVFSSLVEIS</sequence>
<proteinExistence type="predicted"/>
<dbReference type="OrthoDB" id="126603at2759"/>
<protein>
    <submittedName>
        <fullName evidence="1">Unnamed protein product</fullName>
    </submittedName>
</protein>
<reference evidence="1" key="1">
    <citation type="submission" date="2023-04" db="EMBL/GenBank/DDBJ databases">
        <title>Phytophthora fragariaefolia NBRC 109709.</title>
        <authorList>
            <person name="Ichikawa N."/>
            <person name="Sato H."/>
            <person name="Tonouchi N."/>
        </authorList>
    </citation>
    <scope>NUCLEOTIDE SEQUENCE</scope>
    <source>
        <strain evidence="1">NBRC 109709</strain>
    </source>
</reference>
<comment type="caution">
    <text evidence="1">The sequence shown here is derived from an EMBL/GenBank/DDBJ whole genome shotgun (WGS) entry which is preliminary data.</text>
</comment>
<evidence type="ECO:0000313" key="1">
    <source>
        <dbReference type="EMBL" id="GMF29111.1"/>
    </source>
</evidence>
<name>A0A9W6U9Z7_9STRA</name>
<dbReference type="EMBL" id="BSXT01000516">
    <property type="protein sequence ID" value="GMF29111.1"/>
    <property type="molecule type" value="Genomic_DNA"/>
</dbReference>
<dbReference type="AlphaFoldDB" id="A0A9W6U9Z7"/>
<organism evidence="1 2">
    <name type="scientific">Phytophthora fragariaefolia</name>
    <dbReference type="NCBI Taxonomy" id="1490495"/>
    <lineage>
        <taxon>Eukaryota</taxon>
        <taxon>Sar</taxon>
        <taxon>Stramenopiles</taxon>
        <taxon>Oomycota</taxon>
        <taxon>Peronosporomycetes</taxon>
        <taxon>Peronosporales</taxon>
        <taxon>Peronosporaceae</taxon>
        <taxon>Phytophthora</taxon>
    </lineage>
</organism>
<accession>A0A9W6U9Z7</accession>
<keyword evidence="2" id="KW-1185">Reference proteome</keyword>